<dbReference type="PANTHER" id="PTHR46663">
    <property type="entry name" value="DIGUANYLATE CYCLASE DGCT-RELATED"/>
    <property type="match status" value="1"/>
</dbReference>
<dbReference type="InterPro" id="IPR000160">
    <property type="entry name" value="GGDEF_dom"/>
</dbReference>
<accession>A0ABQ6JKF8</accession>
<dbReference type="InterPro" id="IPR029016">
    <property type="entry name" value="GAF-like_dom_sf"/>
</dbReference>
<keyword evidence="4" id="KW-1185">Reference proteome</keyword>
<evidence type="ECO:0000259" key="2">
    <source>
        <dbReference type="PROSITE" id="PS50887"/>
    </source>
</evidence>
<dbReference type="SMART" id="SM00267">
    <property type="entry name" value="GGDEF"/>
    <property type="match status" value="1"/>
</dbReference>
<dbReference type="CDD" id="cd01949">
    <property type="entry name" value="GGDEF"/>
    <property type="match status" value="1"/>
</dbReference>
<protein>
    <recommendedName>
        <fullName evidence="2">GGDEF domain-containing protein</fullName>
    </recommendedName>
</protein>
<dbReference type="PANTHER" id="PTHR46663:SF2">
    <property type="entry name" value="GGDEF DOMAIN-CONTAINING PROTEIN"/>
    <property type="match status" value="1"/>
</dbReference>
<organism evidence="3 4">
    <name type="scientific">Angustibacter aerolatus</name>
    <dbReference type="NCBI Taxonomy" id="1162965"/>
    <lineage>
        <taxon>Bacteria</taxon>
        <taxon>Bacillati</taxon>
        <taxon>Actinomycetota</taxon>
        <taxon>Actinomycetes</taxon>
        <taxon>Kineosporiales</taxon>
        <taxon>Kineosporiaceae</taxon>
    </lineage>
</organism>
<comment type="caution">
    <text evidence="3">The sequence shown here is derived from an EMBL/GenBank/DDBJ whole genome shotgun (WGS) entry which is preliminary data.</text>
</comment>
<feature type="compositionally biased region" description="Basic residues" evidence="1">
    <location>
        <begin position="177"/>
        <end position="188"/>
    </location>
</feature>
<feature type="domain" description="GGDEF" evidence="2">
    <location>
        <begin position="232"/>
        <end position="356"/>
    </location>
</feature>
<dbReference type="InterPro" id="IPR029787">
    <property type="entry name" value="Nucleotide_cyclase"/>
</dbReference>
<dbReference type="PROSITE" id="PS50887">
    <property type="entry name" value="GGDEF"/>
    <property type="match status" value="1"/>
</dbReference>
<evidence type="ECO:0000313" key="4">
    <source>
        <dbReference type="Proteomes" id="UP001157017"/>
    </source>
</evidence>
<feature type="compositionally biased region" description="Basic and acidic residues" evidence="1">
    <location>
        <begin position="162"/>
        <end position="171"/>
    </location>
</feature>
<evidence type="ECO:0000256" key="1">
    <source>
        <dbReference type="SAM" id="MobiDB-lite"/>
    </source>
</evidence>
<evidence type="ECO:0000313" key="3">
    <source>
        <dbReference type="EMBL" id="GMA87740.1"/>
    </source>
</evidence>
<proteinExistence type="predicted"/>
<feature type="compositionally biased region" description="Basic and acidic residues" evidence="1">
    <location>
        <begin position="201"/>
        <end position="210"/>
    </location>
</feature>
<dbReference type="Proteomes" id="UP001157017">
    <property type="component" value="Unassembled WGS sequence"/>
</dbReference>
<dbReference type="InterPro" id="IPR052163">
    <property type="entry name" value="DGC-Regulatory_Protein"/>
</dbReference>
<dbReference type="Pfam" id="PF00990">
    <property type="entry name" value="GGDEF"/>
    <property type="match status" value="1"/>
</dbReference>
<dbReference type="Gene3D" id="3.30.70.270">
    <property type="match status" value="1"/>
</dbReference>
<dbReference type="SUPFAM" id="SSF55073">
    <property type="entry name" value="Nucleotide cyclase"/>
    <property type="match status" value="1"/>
</dbReference>
<dbReference type="SUPFAM" id="SSF55781">
    <property type="entry name" value="GAF domain-like"/>
    <property type="match status" value="1"/>
</dbReference>
<reference evidence="4" key="1">
    <citation type="journal article" date="2019" name="Int. J. Syst. Evol. Microbiol.">
        <title>The Global Catalogue of Microorganisms (GCM) 10K type strain sequencing project: providing services to taxonomists for standard genome sequencing and annotation.</title>
        <authorList>
            <consortium name="The Broad Institute Genomics Platform"/>
            <consortium name="The Broad Institute Genome Sequencing Center for Infectious Disease"/>
            <person name="Wu L."/>
            <person name="Ma J."/>
        </authorList>
    </citation>
    <scope>NUCLEOTIDE SEQUENCE [LARGE SCALE GENOMIC DNA]</scope>
    <source>
        <strain evidence="4">NBRC 108730</strain>
    </source>
</reference>
<gene>
    <name evidence="3" type="ORF">GCM10025868_29900</name>
</gene>
<dbReference type="InterPro" id="IPR043128">
    <property type="entry name" value="Rev_trsase/Diguanyl_cyclase"/>
</dbReference>
<dbReference type="Gene3D" id="3.30.450.40">
    <property type="match status" value="1"/>
</dbReference>
<dbReference type="EMBL" id="BSUZ01000001">
    <property type="protein sequence ID" value="GMA87740.1"/>
    <property type="molecule type" value="Genomic_DNA"/>
</dbReference>
<name>A0ABQ6JKF8_9ACTN</name>
<feature type="region of interest" description="Disordered" evidence="1">
    <location>
        <begin position="162"/>
        <end position="217"/>
    </location>
</feature>
<sequence length="356" mass="38086">MQVVDDVRVTPPSRHELTLRAMHAVATRVHHSLDLATTLQAVAQGVVEASGFSVAALNVVDDAGDFEVVCVVGDDDASAMLLGHHEPAAAIDAMLALAEPWGQLHFLHHSVNNGVRLLEWVPDLPVVDDPQAWHPDDSLFAVLTTPAGERVGMLSVDVPEDGRLPDAEQARGARAVRPARRRRHRARAGVRPAWRPPAASLEHRSNHDEPTGLGNRRALRDGARRLTEAGDTVVGVVVLDLDRFKCVNDTAGHLAGDQVLQAVAARMAACVRDGDVLARTGGDEFVVAVAGDDVPDLLPRLAERLAAAIGQPIDTANGRHQVGASIGLALARTPVDLDALVRLADDDMYRRKRAEA</sequence>
<dbReference type="NCBIfam" id="TIGR00254">
    <property type="entry name" value="GGDEF"/>
    <property type="match status" value="1"/>
</dbReference>